<dbReference type="NCBIfam" id="NF038065">
    <property type="entry name" value="Pr6Pr"/>
    <property type="match status" value="1"/>
</dbReference>
<gene>
    <name evidence="2" type="ORF">SAMN04488544_2354</name>
</gene>
<dbReference type="EMBL" id="LT629799">
    <property type="protein sequence ID" value="SDU94394.1"/>
    <property type="molecule type" value="Genomic_DNA"/>
</dbReference>
<keyword evidence="1" id="KW-0812">Transmembrane</keyword>
<keyword evidence="1" id="KW-0472">Membrane</keyword>
<evidence type="ECO:0000256" key="1">
    <source>
        <dbReference type="SAM" id="Phobius"/>
    </source>
</evidence>
<organism evidence="2 3">
    <name type="scientific">Microlunatus sagamiharensis</name>
    <dbReference type="NCBI Taxonomy" id="546874"/>
    <lineage>
        <taxon>Bacteria</taxon>
        <taxon>Bacillati</taxon>
        <taxon>Actinomycetota</taxon>
        <taxon>Actinomycetes</taxon>
        <taxon>Propionibacteriales</taxon>
        <taxon>Propionibacteriaceae</taxon>
        <taxon>Microlunatus</taxon>
    </lineage>
</organism>
<proteinExistence type="predicted"/>
<dbReference type="Proteomes" id="UP000198825">
    <property type="component" value="Chromosome I"/>
</dbReference>
<feature type="transmembrane region" description="Helical" evidence="1">
    <location>
        <begin position="128"/>
        <end position="149"/>
    </location>
</feature>
<name>A0A1H2MMU7_9ACTN</name>
<evidence type="ECO:0008006" key="4">
    <source>
        <dbReference type="Google" id="ProtNLM"/>
    </source>
</evidence>
<dbReference type="InterPro" id="IPR049713">
    <property type="entry name" value="Pr6Pr-like"/>
</dbReference>
<feature type="transmembrane region" description="Helical" evidence="1">
    <location>
        <begin position="96"/>
        <end position="121"/>
    </location>
</feature>
<accession>A0A1H2MMU7</accession>
<feature type="transmembrane region" description="Helical" evidence="1">
    <location>
        <begin position="169"/>
        <end position="193"/>
    </location>
</feature>
<dbReference type="RefSeq" id="WP_197680421.1">
    <property type="nucleotide sequence ID" value="NZ_LT629799.1"/>
</dbReference>
<protein>
    <recommendedName>
        <fullName evidence="4">FAR-17a/AIG1-like protein</fullName>
    </recommendedName>
</protein>
<feature type="transmembrane region" description="Helical" evidence="1">
    <location>
        <begin position="71"/>
        <end position="90"/>
    </location>
</feature>
<feature type="transmembrane region" description="Helical" evidence="1">
    <location>
        <begin position="38"/>
        <end position="59"/>
    </location>
</feature>
<evidence type="ECO:0000313" key="2">
    <source>
        <dbReference type="EMBL" id="SDU94394.1"/>
    </source>
</evidence>
<keyword evidence="1" id="KW-1133">Transmembrane helix</keyword>
<keyword evidence="3" id="KW-1185">Reference proteome</keyword>
<sequence>MVVVSLVVQLALLLFGGTDSNTGDSLAGVSVGRRLADFLSYFTIQSNLFVLAASLTLALDPARDGRVWRVVRLDALLGISITGIVYWTLLAPLVDLSGWALVAGMGFHLVSPLATVVFWALVGPRPRIAWSTFGWAFAWPLAWVVYTFVRGAITGWYPYPFLDVSEVGYGPALLAVGGVLVLGVLLLLVFRWLDRRLAPAPR</sequence>
<dbReference type="STRING" id="546874.SAMN04488544_2354"/>
<dbReference type="AlphaFoldDB" id="A0A1H2MMU7"/>
<evidence type="ECO:0000313" key="3">
    <source>
        <dbReference type="Proteomes" id="UP000198825"/>
    </source>
</evidence>
<reference evidence="3" key="1">
    <citation type="submission" date="2016-10" db="EMBL/GenBank/DDBJ databases">
        <authorList>
            <person name="Varghese N."/>
            <person name="Submissions S."/>
        </authorList>
    </citation>
    <scope>NUCLEOTIDE SEQUENCE [LARGE SCALE GENOMIC DNA]</scope>
    <source>
        <strain evidence="3">DSM 21743</strain>
    </source>
</reference>